<dbReference type="PANTHER" id="PTHR16071:SF2">
    <property type="entry name" value="FIGNL1-INTERACTING REGULATOR OF RECOMBINATION AND MITOSIS"/>
    <property type="match status" value="1"/>
</dbReference>
<dbReference type="EMBL" id="KQ459185">
    <property type="protein sequence ID" value="KPJ03322.1"/>
    <property type="molecule type" value="Genomic_DNA"/>
</dbReference>
<accession>A0A194QCY1</accession>
<organism evidence="1 2">
    <name type="scientific">Papilio xuthus</name>
    <name type="common">Asian swallowtail butterfly</name>
    <dbReference type="NCBI Taxonomy" id="66420"/>
    <lineage>
        <taxon>Eukaryota</taxon>
        <taxon>Metazoa</taxon>
        <taxon>Ecdysozoa</taxon>
        <taxon>Arthropoda</taxon>
        <taxon>Hexapoda</taxon>
        <taxon>Insecta</taxon>
        <taxon>Pterygota</taxon>
        <taxon>Neoptera</taxon>
        <taxon>Endopterygota</taxon>
        <taxon>Lepidoptera</taxon>
        <taxon>Glossata</taxon>
        <taxon>Ditrysia</taxon>
        <taxon>Papilionoidea</taxon>
        <taxon>Papilionidae</taxon>
        <taxon>Papilioninae</taxon>
        <taxon>Papilio</taxon>
    </lineage>
</organism>
<gene>
    <name evidence="1" type="ORF">RR46_06478</name>
</gene>
<evidence type="ECO:0000313" key="2">
    <source>
        <dbReference type="Proteomes" id="UP000053268"/>
    </source>
</evidence>
<dbReference type="Proteomes" id="UP000053268">
    <property type="component" value="Unassembled WGS sequence"/>
</dbReference>
<dbReference type="Pfam" id="PF14868">
    <property type="entry name" value="DUF4487"/>
    <property type="match status" value="1"/>
</dbReference>
<evidence type="ECO:0000313" key="1">
    <source>
        <dbReference type="EMBL" id="KPJ03322.1"/>
    </source>
</evidence>
<dbReference type="AlphaFoldDB" id="A0A194QCY1"/>
<dbReference type="PANTHER" id="PTHR16071">
    <property type="entry name" value="CHROMOSOME 1 OPEN READING FRAME 112"/>
    <property type="match status" value="1"/>
</dbReference>
<reference evidence="1 2" key="1">
    <citation type="journal article" date="2015" name="Nat. Commun.">
        <title>Outbred genome sequencing and CRISPR/Cas9 gene editing in butterflies.</title>
        <authorList>
            <person name="Li X."/>
            <person name="Fan D."/>
            <person name="Zhang W."/>
            <person name="Liu G."/>
            <person name="Zhang L."/>
            <person name="Zhao L."/>
            <person name="Fang X."/>
            <person name="Chen L."/>
            <person name="Dong Y."/>
            <person name="Chen Y."/>
            <person name="Ding Y."/>
            <person name="Zhao R."/>
            <person name="Feng M."/>
            <person name="Zhu Y."/>
            <person name="Feng Y."/>
            <person name="Jiang X."/>
            <person name="Zhu D."/>
            <person name="Xiang H."/>
            <person name="Feng X."/>
            <person name="Li S."/>
            <person name="Wang J."/>
            <person name="Zhang G."/>
            <person name="Kronforst M.R."/>
            <person name="Wang W."/>
        </authorList>
    </citation>
    <scope>NUCLEOTIDE SEQUENCE [LARGE SCALE GENOMIC DNA]</scope>
    <source>
        <strain evidence="1">Ya'a_city_454_Px</strain>
        <tissue evidence="1">Whole body</tissue>
    </source>
</reference>
<dbReference type="InterPro" id="IPR027902">
    <property type="entry name" value="DUF4487"/>
</dbReference>
<name>A0A194QCY1_PAPXU</name>
<sequence length="432" mass="49841">MMVVEQQYILLKALNINLKISEIVQALDVKTMAEQLKAYTGICTKYSESLMDKDIYNQCTELLCGLIGSNLKTALEITQELLFQLLLDRRFFDCLLQSDIRKVSEDKQHGLLLLLISTIKCTLQNTDNLNLNVPKNKLIEYIFNIIPYGEVWLNSKVTHKDSEEQSLEDNLLVNLVALSMSLRGEEFSVLEEKLCDAVLGDNCSKALFVTHYWVLLAKLTDSQYIVPTVTSLCKIYENLELNASFQNSPQEIQLGQTIRRLYEILPNHYKVLVKKQYEIQEKYYNLWSFIKIKNLPENIRVTTEENLLGKLLFELKKLTNSDYMENDMQQLIKIMKVASTCSFMELNSNIIDSIVKAWVKACPKNLFSLPKNIENIAEEPASKKVKLEDDQFLDIVKRLENDSLLLSSTKHISDECKKRITVVCDRLRNIIT</sequence>
<proteinExistence type="predicted"/>
<protein>
    <submittedName>
        <fullName evidence="1">Uncharacterized protein</fullName>
    </submittedName>
</protein>
<keyword evidence="2" id="KW-1185">Reference proteome</keyword>